<dbReference type="SUPFAM" id="SSF53850">
    <property type="entry name" value="Periplasmic binding protein-like II"/>
    <property type="match status" value="1"/>
</dbReference>
<dbReference type="RefSeq" id="WP_200688387.1">
    <property type="nucleotide sequence ID" value="NZ_JAEPRQ010000007.1"/>
</dbReference>
<dbReference type="EMBL" id="JAEPRQ010000007">
    <property type="protein sequence ID" value="MBK4217554.1"/>
    <property type="molecule type" value="Genomic_DNA"/>
</dbReference>
<gene>
    <name evidence="4" type="ORF">JJJ17_16610</name>
</gene>
<dbReference type="AlphaFoldDB" id="A0A934SHH9"/>
<name>A0A934SHH9_9RHOB</name>
<evidence type="ECO:0000313" key="4">
    <source>
        <dbReference type="EMBL" id="MBK4217554.1"/>
    </source>
</evidence>
<keyword evidence="5" id="KW-1185">Reference proteome</keyword>
<evidence type="ECO:0000256" key="1">
    <source>
        <dbReference type="ARBA" id="ARBA00004418"/>
    </source>
</evidence>
<dbReference type="InterPro" id="IPR004682">
    <property type="entry name" value="TRAP_DctP"/>
</dbReference>
<dbReference type="Gene3D" id="3.40.190.170">
    <property type="entry name" value="Bacterial extracellular solute-binding protein, family 7"/>
    <property type="match status" value="1"/>
</dbReference>
<keyword evidence="3" id="KW-0574">Periplasm</keyword>
<dbReference type="CDD" id="cd13671">
    <property type="entry name" value="PBP2_TRAP_SBP_like_3"/>
    <property type="match status" value="1"/>
</dbReference>
<dbReference type="GO" id="GO:0030288">
    <property type="term" value="C:outer membrane-bounded periplasmic space"/>
    <property type="evidence" value="ECO:0007669"/>
    <property type="project" value="InterPro"/>
</dbReference>
<dbReference type="InterPro" id="IPR018389">
    <property type="entry name" value="DctP_fam"/>
</dbReference>
<sequence length="325" mass="35273">MTLLGRHLTGMLLGGVMVVTAAGAHAQTVLRLAENQPDSAPITIAMRHFADLVAEYSDGAVKVEVFSGGQLGQENETIEQAQVGIVDLTRVNSVALTNISPSMTVFTLPYIFGSSDHKYAVLDGEIGDEVRADLGDIGLVGFDFLEAGTRHFYTRDGVPLTRIEDLQGKKIRVQNAPIAMRTVELLGAVPTPMNFGEVFSSLQSGIIDGAENDFVSFETAAHQEISKTLITDGHVSAPAILLMNKFRFDGLPEEQQQAITRAAHEAAIYERDLMFTANKDARQRIVAAGVTVTEVDDAPFRQAVQPIYAEYPELAEMIGRIEALR</sequence>
<dbReference type="NCBIfam" id="TIGR00787">
    <property type="entry name" value="dctP"/>
    <property type="match status" value="1"/>
</dbReference>
<dbReference type="GO" id="GO:0030246">
    <property type="term" value="F:carbohydrate binding"/>
    <property type="evidence" value="ECO:0007669"/>
    <property type="project" value="TreeGrafter"/>
</dbReference>
<accession>A0A934SHH9</accession>
<organism evidence="4 5">
    <name type="scientific">Paracoccus caeni</name>
    <dbReference type="NCBI Taxonomy" id="657651"/>
    <lineage>
        <taxon>Bacteria</taxon>
        <taxon>Pseudomonadati</taxon>
        <taxon>Pseudomonadota</taxon>
        <taxon>Alphaproteobacteria</taxon>
        <taxon>Rhodobacterales</taxon>
        <taxon>Paracoccaceae</taxon>
        <taxon>Paracoccus</taxon>
    </lineage>
</organism>
<dbReference type="PANTHER" id="PTHR33376:SF2">
    <property type="entry name" value="DICARBOXYLATE-BINDING PERIPLASMIC PROTEIN"/>
    <property type="match status" value="1"/>
</dbReference>
<keyword evidence="2" id="KW-0732">Signal</keyword>
<dbReference type="InterPro" id="IPR038404">
    <property type="entry name" value="TRAP_DctP_sf"/>
</dbReference>
<evidence type="ECO:0000313" key="5">
    <source>
        <dbReference type="Proteomes" id="UP000640485"/>
    </source>
</evidence>
<evidence type="ECO:0000256" key="3">
    <source>
        <dbReference type="ARBA" id="ARBA00022764"/>
    </source>
</evidence>
<dbReference type="PIRSF" id="PIRSF006470">
    <property type="entry name" value="DctB"/>
    <property type="match status" value="1"/>
</dbReference>
<reference evidence="4" key="1">
    <citation type="submission" date="2021-01" db="EMBL/GenBank/DDBJ databases">
        <title>Paracoccus amoyensis sp. nov., isolated from the surface seawater along the coast of Xiamen Island, China.</title>
        <authorList>
            <person name="Lyu L."/>
        </authorList>
    </citation>
    <scope>NUCLEOTIDE SEQUENCE</scope>
    <source>
        <strain evidence="4">MJ17</strain>
    </source>
</reference>
<comment type="subcellular location">
    <subcellularLocation>
        <location evidence="1">Periplasm</location>
    </subcellularLocation>
</comment>
<dbReference type="NCBIfam" id="NF037995">
    <property type="entry name" value="TRAP_S1"/>
    <property type="match status" value="1"/>
</dbReference>
<evidence type="ECO:0000256" key="2">
    <source>
        <dbReference type="ARBA" id="ARBA00022729"/>
    </source>
</evidence>
<dbReference type="GO" id="GO:0055085">
    <property type="term" value="P:transmembrane transport"/>
    <property type="evidence" value="ECO:0007669"/>
    <property type="project" value="InterPro"/>
</dbReference>
<comment type="caution">
    <text evidence="4">The sequence shown here is derived from an EMBL/GenBank/DDBJ whole genome shotgun (WGS) entry which is preliminary data.</text>
</comment>
<proteinExistence type="predicted"/>
<dbReference type="Pfam" id="PF03480">
    <property type="entry name" value="DctP"/>
    <property type="match status" value="1"/>
</dbReference>
<protein>
    <submittedName>
        <fullName evidence="4">TRAP transporter substrate-binding protein</fullName>
    </submittedName>
</protein>
<dbReference type="Proteomes" id="UP000640485">
    <property type="component" value="Unassembled WGS sequence"/>
</dbReference>
<dbReference type="PANTHER" id="PTHR33376">
    <property type="match status" value="1"/>
</dbReference>